<dbReference type="EMBL" id="FOIE01000007">
    <property type="protein sequence ID" value="SET72070.1"/>
    <property type="molecule type" value="Genomic_DNA"/>
</dbReference>
<dbReference type="Pfam" id="PF12728">
    <property type="entry name" value="HTH_17"/>
    <property type="match status" value="1"/>
</dbReference>
<name>A0A1I0GNV9_9ACTN</name>
<dbReference type="Proteomes" id="UP000198507">
    <property type="component" value="Unassembled WGS sequence"/>
</dbReference>
<organism evidence="2 3">
    <name type="scientific">Geodermatophilus poikilotrophus</name>
    <dbReference type="NCBI Taxonomy" id="1333667"/>
    <lineage>
        <taxon>Bacteria</taxon>
        <taxon>Bacillati</taxon>
        <taxon>Actinomycetota</taxon>
        <taxon>Actinomycetes</taxon>
        <taxon>Geodermatophilales</taxon>
        <taxon>Geodermatophilaceae</taxon>
        <taxon>Geodermatophilus</taxon>
    </lineage>
</organism>
<dbReference type="InterPro" id="IPR041657">
    <property type="entry name" value="HTH_17"/>
</dbReference>
<dbReference type="RefSeq" id="WP_091446058.1">
    <property type="nucleotide sequence ID" value="NZ_FOIE01000007.1"/>
</dbReference>
<evidence type="ECO:0000313" key="3">
    <source>
        <dbReference type="Proteomes" id="UP000198507"/>
    </source>
</evidence>
<keyword evidence="3" id="KW-1185">Reference proteome</keyword>
<dbReference type="InterPro" id="IPR009061">
    <property type="entry name" value="DNA-bd_dom_put_sf"/>
</dbReference>
<evidence type="ECO:0000259" key="1">
    <source>
        <dbReference type="Pfam" id="PF12728"/>
    </source>
</evidence>
<evidence type="ECO:0000313" key="2">
    <source>
        <dbReference type="EMBL" id="SET72070.1"/>
    </source>
</evidence>
<dbReference type="AlphaFoldDB" id="A0A1I0GNV9"/>
<sequence>MSDDPARRETELLTITEAAELLRAPVATLRYWRHLGTGPRSFRLGRRVLYRSDDLRSWIDAQHDGQVSPAAGVRR</sequence>
<proteinExistence type="predicted"/>
<dbReference type="OrthoDB" id="194758at2"/>
<dbReference type="SUPFAM" id="SSF46955">
    <property type="entry name" value="Putative DNA-binding domain"/>
    <property type="match status" value="1"/>
</dbReference>
<gene>
    <name evidence="2" type="ORF">SAMN04488546_3387</name>
</gene>
<accession>A0A1I0GNV9</accession>
<reference evidence="3" key="1">
    <citation type="submission" date="2016-10" db="EMBL/GenBank/DDBJ databases">
        <authorList>
            <person name="Varghese N."/>
            <person name="Submissions S."/>
        </authorList>
    </citation>
    <scope>NUCLEOTIDE SEQUENCE [LARGE SCALE GENOMIC DNA]</scope>
    <source>
        <strain evidence="3">DSM 44209</strain>
    </source>
</reference>
<protein>
    <submittedName>
        <fullName evidence="2">Helix-turn-helix domain-containing protein</fullName>
    </submittedName>
</protein>
<feature type="domain" description="Helix-turn-helix" evidence="1">
    <location>
        <begin position="12"/>
        <end position="62"/>
    </location>
</feature>